<evidence type="ECO:0000256" key="5">
    <source>
        <dbReference type="ARBA" id="ARBA00022989"/>
    </source>
</evidence>
<keyword evidence="3" id="KW-1003">Cell membrane</keyword>
<proteinExistence type="predicted"/>
<feature type="transmembrane region" description="Helical" evidence="7">
    <location>
        <begin position="136"/>
        <end position="158"/>
    </location>
</feature>
<feature type="transmembrane region" description="Helical" evidence="7">
    <location>
        <begin position="103"/>
        <end position="124"/>
    </location>
</feature>
<keyword evidence="6 7" id="KW-0472">Membrane</keyword>
<keyword evidence="5 7" id="KW-1133">Transmembrane helix</keyword>
<name>A0A0R1HSL8_9LACO</name>
<dbReference type="PATRIC" id="fig|1302272.5.peg.1697"/>
<dbReference type="Pfam" id="PF07690">
    <property type="entry name" value="MFS_1"/>
    <property type="match status" value="1"/>
</dbReference>
<feature type="transmembrane region" description="Helical" evidence="7">
    <location>
        <begin position="47"/>
        <end position="67"/>
    </location>
</feature>
<feature type="transmembrane region" description="Helical" evidence="7">
    <location>
        <begin position="364"/>
        <end position="385"/>
    </location>
</feature>
<evidence type="ECO:0000256" key="7">
    <source>
        <dbReference type="SAM" id="Phobius"/>
    </source>
</evidence>
<dbReference type="AlphaFoldDB" id="A0A0R1HSL8"/>
<dbReference type="SUPFAM" id="SSF103473">
    <property type="entry name" value="MFS general substrate transporter"/>
    <property type="match status" value="1"/>
</dbReference>
<comment type="caution">
    <text evidence="9">The sequence shown here is derived from an EMBL/GenBank/DDBJ whole genome shotgun (WGS) entry which is preliminary data.</text>
</comment>
<feature type="transmembrane region" description="Helical" evidence="7">
    <location>
        <begin position="12"/>
        <end position="35"/>
    </location>
</feature>
<dbReference type="InterPro" id="IPR050189">
    <property type="entry name" value="MFS_Efflux_Transporters"/>
</dbReference>
<evidence type="ECO:0000256" key="6">
    <source>
        <dbReference type="ARBA" id="ARBA00023136"/>
    </source>
</evidence>
<evidence type="ECO:0000313" key="10">
    <source>
        <dbReference type="Proteomes" id="UP000050911"/>
    </source>
</evidence>
<dbReference type="PROSITE" id="PS50850">
    <property type="entry name" value="MFS"/>
    <property type="match status" value="1"/>
</dbReference>
<dbReference type="STRING" id="1302272.FC96_GL001680"/>
<protein>
    <submittedName>
        <fullName evidence="9">Transport protein</fullName>
    </submittedName>
</protein>
<accession>A0A0R1HSL8</accession>
<sequence length="387" mass="41737">MSDRLSVKQKLVVFGFFIAVFIVGLDSFIISPLLATIATELHSSVTQIGFGVTMYAVCYAVGAPIIAPFSERWPRKQMILLGLSLFMLATALCGTATSLYQFWAYRALAGLGAAMFTPNVYAYIGSQFSRQLVGKIMGIVMSALSLSIAIGVPTGSFIADWLSWKWTFFVSAELAFVSVVLIAFLVTRDNRSNVISTNPLQHYVRILKNRRAWLGLVAMLLWMYGFYAVYTYLGLYVETQFSLSVGATGLVFVAYGVSNFISSFTGGWIGNYLGMRRAVTVAGIISILAYLGLGIASGLVAFVLALAVLAFAQGIGAPQLTTHNATVLTESRTTMTSLNSSFLYLGLTVGSSLGGVLYQNLSFLAVGTSAVIATLLALYISRIIIKQ</sequence>
<keyword evidence="2" id="KW-0813">Transport</keyword>
<feature type="transmembrane region" description="Helical" evidence="7">
    <location>
        <begin position="79"/>
        <end position="97"/>
    </location>
</feature>
<evidence type="ECO:0000313" key="9">
    <source>
        <dbReference type="EMBL" id="KRK48569.1"/>
    </source>
</evidence>
<dbReference type="InterPro" id="IPR011701">
    <property type="entry name" value="MFS"/>
</dbReference>
<dbReference type="RefSeq" id="WP_055679643.1">
    <property type="nucleotide sequence ID" value="NZ_AZCX01000003.1"/>
</dbReference>
<dbReference type="GO" id="GO:0022857">
    <property type="term" value="F:transmembrane transporter activity"/>
    <property type="evidence" value="ECO:0007669"/>
    <property type="project" value="InterPro"/>
</dbReference>
<organism evidence="9 10">
    <name type="scientific">Secundilactobacillus kimchicus JCM 15530</name>
    <dbReference type="NCBI Taxonomy" id="1302272"/>
    <lineage>
        <taxon>Bacteria</taxon>
        <taxon>Bacillati</taxon>
        <taxon>Bacillota</taxon>
        <taxon>Bacilli</taxon>
        <taxon>Lactobacillales</taxon>
        <taxon>Lactobacillaceae</taxon>
        <taxon>Secundilactobacillus</taxon>
    </lineage>
</organism>
<dbReference type="CDD" id="cd17324">
    <property type="entry name" value="MFS_NepI_like"/>
    <property type="match status" value="1"/>
</dbReference>
<reference evidence="9 10" key="1">
    <citation type="journal article" date="2015" name="Genome Announc.">
        <title>Expanding the biotechnology potential of lactobacilli through comparative genomics of 213 strains and associated genera.</title>
        <authorList>
            <person name="Sun Z."/>
            <person name="Harris H.M."/>
            <person name="McCann A."/>
            <person name="Guo C."/>
            <person name="Argimon S."/>
            <person name="Zhang W."/>
            <person name="Yang X."/>
            <person name="Jeffery I.B."/>
            <person name="Cooney J.C."/>
            <person name="Kagawa T.F."/>
            <person name="Liu W."/>
            <person name="Song Y."/>
            <person name="Salvetti E."/>
            <person name="Wrobel A."/>
            <person name="Rasinkangas P."/>
            <person name="Parkhill J."/>
            <person name="Rea M.C."/>
            <person name="O'Sullivan O."/>
            <person name="Ritari J."/>
            <person name="Douillard F.P."/>
            <person name="Paul Ross R."/>
            <person name="Yang R."/>
            <person name="Briner A.E."/>
            <person name="Felis G.E."/>
            <person name="de Vos W.M."/>
            <person name="Barrangou R."/>
            <person name="Klaenhammer T.R."/>
            <person name="Caufield P.W."/>
            <person name="Cui Y."/>
            <person name="Zhang H."/>
            <person name="O'Toole P.W."/>
        </authorList>
    </citation>
    <scope>NUCLEOTIDE SEQUENCE [LARGE SCALE GENOMIC DNA]</scope>
    <source>
        <strain evidence="9 10">JCM 15530</strain>
    </source>
</reference>
<dbReference type="EMBL" id="AZCX01000003">
    <property type="protein sequence ID" value="KRK48569.1"/>
    <property type="molecule type" value="Genomic_DNA"/>
</dbReference>
<evidence type="ECO:0000256" key="1">
    <source>
        <dbReference type="ARBA" id="ARBA00004651"/>
    </source>
</evidence>
<dbReference type="GO" id="GO:0005886">
    <property type="term" value="C:plasma membrane"/>
    <property type="evidence" value="ECO:0007669"/>
    <property type="project" value="UniProtKB-SubCell"/>
</dbReference>
<evidence type="ECO:0000256" key="2">
    <source>
        <dbReference type="ARBA" id="ARBA00022448"/>
    </source>
</evidence>
<feature type="transmembrane region" description="Helical" evidence="7">
    <location>
        <begin position="212"/>
        <end position="235"/>
    </location>
</feature>
<dbReference type="Gene3D" id="1.20.1250.20">
    <property type="entry name" value="MFS general substrate transporter like domains"/>
    <property type="match status" value="1"/>
</dbReference>
<evidence type="ECO:0000259" key="8">
    <source>
        <dbReference type="PROSITE" id="PS50850"/>
    </source>
</evidence>
<feature type="domain" description="Major facilitator superfamily (MFS) profile" evidence="8">
    <location>
        <begin position="12"/>
        <end position="385"/>
    </location>
</feature>
<dbReference type="InterPro" id="IPR036259">
    <property type="entry name" value="MFS_trans_sf"/>
</dbReference>
<keyword evidence="10" id="KW-1185">Reference proteome</keyword>
<dbReference type="PANTHER" id="PTHR43124">
    <property type="entry name" value="PURINE EFFLUX PUMP PBUE"/>
    <property type="match status" value="1"/>
</dbReference>
<keyword evidence="4 7" id="KW-0812">Transmembrane</keyword>
<gene>
    <name evidence="9" type="ORF">FC96_GL001680</name>
</gene>
<evidence type="ECO:0000256" key="3">
    <source>
        <dbReference type="ARBA" id="ARBA00022475"/>
    </source>
</evidence>
<dbReference type="OrthoDB" id="212436at2"/>
<dbReference type="Proteomes" id="UP000050911">
    <property type="component" value="Unassembled WGS sequence"/>
</dbReference>
<feature type="transmembrane region" description="Helical" evidence="7">
    <location>
        <begin position="241"/>
        <end position="262"/>
    </location>
</feature>
<comment type="subcellular location">
    <subcellularLocation>
        <location evidence="1">Cell membrane</location>
        <topology evidence="1">Multi-pass membrane protein</topology>
    </subcellularLocation>
</comment>
<evidence type="ECO:0000256" key="4">
    <source>
        <dbReference type="ARBA" id="ARBA00022692"/>
    </source>
</evidence>
<dbReference type="InterPro" id="IPR020846">
    <property type="entry name" value="MFS_dom"/>
</dbReference>
<dbReference type="PANTHER" id="PTHR43124:SF3">
    <property type="entry name" value="CHLORAMPHENICOL EFFLUX PUMP RV0191"/>
    <property type="match status" value="1"/>
</dbReference>
<feature type="transmembrane region" description="Helical" evidence="7">
    <location>
        <begin position="164"/>
        <end position="186"/>
    </location>
</feature>